<dbReference type="OrthoDB" id="5825388at2"/>
<feature type="transmembrane region" description="Helical" evidence="1">
    <location>
        <begin position="73"/>
        <end position="97"/>
    </location>
</feature>
<evidence type="ECO:0000313" key="3">
    <source>
        <dbReference type="EMBL" id="OLY42874.1"/>
    </source>
</evidence>
<keyword evidence="1" id="KW-0812">Transmembrane</keyword>
<keyword evidence="1" id="KW-1133">Transmembrane helix</keyword>
<protein>
    <submittedName>
        <fullName evidence="3">Putative membrane protein</fullName>
    </submittedName>
</protein>
<organism evidence="3 4">
    <name type="scientific">Bartonella apis</name>
    <dbReference type="NCBI Taxonomy" id="1686310"/>
    <lineage>
        <taxon>Bacteria</taxon>
        <taxon>Pseudomonadati</taxon>
        <taxon>Pseudomonadota</taxon>
        <taxon>Alphaproteobacteria</taxon>
        <taxon>Hyphomicrobiales</taxon>
        <taxon>Bartonellaceae</taxon>
        <taxon>Bartonella</taxon>
    </lineage>
</organism>
<dbReference type="InterPro" id="IPR007621">
    <property type="entry name" value="TPM_dom"/>
</dbReference>
<reference evidence="3 4" key="1">
    <citation type="submission" date="2016-12" db="EMBL/GenBank/DDBJ databases">
        <title>Comparative genomics of Bartonella apis.</title>
        <authorList>
            <person name="Engel P."/>
        </authorList>
    </citation>
    <scope>NUCLEOTIDE SEQUENCE [LARGE SCALE GENOMIC DNA]</scope>
    <source>
        <strain evidence="3 4">PEB0149</strain>
    </source>
</reference>
<keyword evidence="4" id="KW-1185">Reference proteome</keyword>
<sequence>MNKQALSDVIERDRISAAIHSAEKTTSGEIFAVFTKGSDSYFIISFFMWTVFVFFCSIIVAYCLHFWRYDIPLHYFASIFLTIHLLGLFYLSIIPALRLAITPASIKNRICHENAMRQFLAQNINRTKKRTGILLFISEAEHYAEVIADTKISEKVPPETWNAIVKGMMKKARNRELTEAFVEAIKKSGEILTCYFPESSHIDNELPDHIIEL</sequence>
<feature type="transmembrane region" description="Helical" evidence="1">
    <location>
        <begin position="41"/>
        <end position="67"/>
    </location>
</feature>
<dbReference type="AlphaFoldDB" id="A0A1R0F7D0"/>
<dbReference type="EMBL" id="LXYT01000003">
    <property type="protein sequence ID" value="OLY42874.1"/>
    <property type="molecule type" value="Genomic_DNA"/>
</dbReference>
<evidence type="ECO:0000256" key="1">
    <source>
        <dbReference type="SAM" id="Phobius"/>
    </source>
</evidence>
<name>A0A1R0F7D0_9HYPH</name>
<comment type="caution">
    <text evidence="3">The sequence shown here is derived from an EMBL/GenBank/DDBJ whole genome shotgun (WGS) entry which is preliminary data.</text>
</comment>
<gene>
    <name evidence="3" type="ORF">PEB0149_002890</name>
</gene>
<dbReference type="Pfam" id="PF04536">
    <property type="entry name" value="TPM_phosphatase"/>
    <property type="match status" value="1"/>
</dbReference>
<feature type="domain" description="TPM" evidence="2">
    <location>
        <begin position="107"/>
        <end position="188"/>
    </location>
</feature>
<dbReference type="Proteomes" id="UP000187344">
    <property type="component" value="Unassembled WGS sequence"/>
</dbReference>
<dbReference type="GeneID" id="92992501"/>
<dbReference type="Gene3D" id="3.10.310.50">
    <property type="match status" value="1"/>
</dbReference>
<dbReference type="RefSeq" id="WP_075870881.1">
    <property type="nucleotide sequence ID" value="NZ_CALYQA010000003.1"/>
</dbReference>
<evidence type="ECO:0000259" key="2">
    <source>
        <dbReference type="Pfam" id="PF04536"/>
    </source>
</evidence>
<keyword evidence="1" id="KW-0472">Membrane</keyword>
<proteinExistence type="predicted"/>
<accession>A0A1R0F7D0</accession>
<evidence type="ECO:0000313" key="4">
    <source>
        <dbReference type="Proteomes" id="UP000187344"/>
    </source>
</evidence>